<accession>A0ABM3MMP2</accession>
<name>A0ABM3MMP2_GALME</name>
<protein>
    <submittedName>
        <fullName evidence="2">Uncharacterized protein LOC128201070</fullName>
    </submittedName>
</protein>
<dbReference type="GeneID" id="128201070"/>
<evidence type="ECO:0000313" key="1">
    <source>
        <dbReference type="Proteomes" id="UP001652740"/>
    </source>
</evidence>
<keyword evidence="1" id="KW-1185">Reference proteome</keyword>
<reference evidence="2" key="1">
    <citation type="submission" date="2025-08" db="UniProtKB">
        <authorList>
            <consortium name="RefSeq"/>
        </authorList>
    </citation>
    <scope>IDENTIFICATION</scope>
    <source>
        <tissue evidence="2">Whole larvae</tissue>
    </source>
</reference>
<dbReference type="RefSeq" id="XP_052752644.1">
    <property type="nucleotide sequence ID" value="XM_052896684.1"/>
</dbReference>
<evidence type="ECO:0000313" key="2">
    <source>
        <dbReference type="RefSeq" id="XP_052752644.1"/>
    </source>
</evidence>
<proteinExistence type="predicted"/>
<organism evidence="1 2">
    <name type="scientific">Galleria mellonella</name>
    <name type="common">Greater wax moth</name>
    <dbReference type="NCBI Taxonomy" id="7137"/>
    <lineage>
        <taxon>Eukaryota</taxon>
        <taxon>Metazoa</taxon>
        <taxon>Ecdysozoa</taxon>
        <taxon>Arthropoda</taxon>
        <taxon>Hexapoda</taxon>
        <taxon>Insecta</taxon>
        <taxon>Pterygota</taxon>
        <taxon>Neoptera</taxon>
        <taxon>Endopterygota</taxon>
        <taxon>Lepidoptera</taxon>
        <taxon>Glossata</taxon>
        <taxon>Ditrysia</taxon>
        <taxon>Pyraloidea</taxon>
        <taxon>Pyralidae</taxon>
        <taxon>Galleriinae</taxon>
        <taxon>Galleria</taxon>
    </lineage>
</organism>
<gene>
    <name evidence="2" type="primary">LOC128201070</name>
</gene>
<dbReference type="Proteomes" id="UP001652740">
    <property type="component" value="Unplaced"/>
</dbReference>
<sequence length="128" mass="14435">MIIICFMFRKARQTETVYKHNCLVTEKQLPSAQFNGKVHCHPFRCDRNATRLTGRSRRRRPAYSNHYVDGTALLGVAMVMYVVCVQAHSATRGPDAPATDAHRCKHQGRSTALHSTHPTTLKLFEVVG</sequence>